<gene>
    <name evidence="2" type="ORF">SAMN05421684_6694</name>
</gene>
<dbReference type="RefSeq" id="WP_176985208.1">
    <property type="nucleotide sequence ID" value="NZ_BOND01000007.1"/>
</dbReference>
<organism evidence="2 3">
    <name type="scientific">Asanoa ishikariensis</name>
    <dbReference type="NCBI Taxonomy" id="137265"/>
    <lineage>
        <taxon>Bacteria</taxon>
        <taxon>Bacillati</taxon>
        <taxon>Actinomycetota</taxon>
        <taxon>Actinomycetes</taxon>
        <taxon>Micromonosporales</taxon>
        <taxon>Micromonosporaceae</taxon>
        <taxon>Asanoa</taxon>
    </lineage>
</organism>
<evidence type="ECO:0000313" key="3">
    <source>
        <dbReference type="Proteomes" id="UP000199632"/>
    </source>
</evidence>
<keyword evidence="1" id="KW-0812">Transmembrane</keyword>
<protein>
    <submittedName>
        <fullName evidence="2">Uncharacterized protein</fullName>
    </submittedName>
</protein>
<name>A0A1H3U7Q2_9ACTN</name>
<proteinExistence type="predicted"/>
<dbReference type="AlphaFoldDB" id="A0A1H3U7Q2"/>
<keyword evidence="1" id="KW-1133">Transmembrane helix</keyword>
<sequence>MKKQTLSVLAVATVVYNTAVLVKNVHQARANPTLANVAGLIVASGVLIGSLRSY</sequence>
<keyword evidence="1" id="KW-0472">Membrane</keyword>
<dbReference type="EMBL" id="FNQB01000004">
    <property type="protein sequence ID" value="SDZ58317.1"/>
    <property type="molecule type" value="Genomic_DNA"/>
</dbReference>
<evidence type="ECO:0000313" key="2">
    <source>
        <dbReference type="EMBL" id="SDZ58317.1"/>
    </source>
</evidence>
<dbReference type="Proteomes" id="UP000199632">
    <property type="component" value="Unassembled WGS sequence"/>
</dbReference>
<feature type="transmembrane region" description="Helical" evidence="1">
    <location>
        <begin position="33"/>
        <end position="51"/>
    </location>
</feature>
<evidence type="ECO:0000256" key="1">
    <source>
        <dbReference type="SAM" id="Phobius"/>
    </source>
</evidence>
<accession>A0A1H3U7Q2</accession>
<reference evidence="3" key="1">
    <citation type="submission" date="2016-10" db="EMBL/GenBank/DDBJ databases">
        <authorList>
            <person name="Varghese N."/>
            <person name="Submissions S."/>
        </authorList>
    </citation>
    <scope>NUCLEOTIDE SEQUENCE [LARGE SCALE GENOMIC DNA]</scope>
    <source>
        <strain evidence="3">DSM 44718</strain>
    </source>
</reference>
<keyword evidence="3" id="KW-1185">Reference proteome</keyword>